<keyword evidence="1" id="KW-1133">Transmembrane helix</keyword>
<reference evidence="2 3" key="2">
    <citation type="submission" date="2019-02" db="EMBL/GenBank/DDBJ databases">
        <title>'Lichenibacterium ramalinii' gen. nov. sp. nov., 'Lichenibacterium minor' gen. nov. sp. nov.</title>
        <authorList>
            <person name="Pankratov T."/>
        </authorList>
    </citation>
    <scope>NUCLEOTIDE SEQUENCE [LARGE SCALE GENOMIC DNA]</scope>
    <source>
        <strain evidence="2 3">RmlP026</strain>
    </source>
</reference>
<dbReference type="AlphaFoldDB" id="A0A4Q2UCS2"/>
<dbReference type="EMBL" id="QYBB01000004">
    <property type="protein sequence ID" value="RYC32906.1"/>
    <property type="molecule type" value="Genomic_DNA"/>
</dbReference>
<name>A0A4Q2UCS2_9HYPH</name>
<proteinExistence type="predicted"/>
<keyword evidence="3" id="KW-1185">Reference proteome</keyword>
<accession>A0A4Q2UCS2</accession>
<evidence type="ECO:0000313" key="3">
    <source>
        <dbReference type="Proteomes" id="UP000290759"/>
    </source>
</evidence>
<dbReference type="InterPro" id="IPR021265">
    <property type="entry name" value="DUF2842"/>
</dbReference>
<evidence type="ECO:0000256" key="1">
    <source>
        <dbReference type="SAM" id="Phobius"/>
    </source>
</evidence>
<keyword evidence="1" id="KW-0472">Membrane</keyword>
<comment type="caution">
    <text evidence="2">The sequence shown here is derived from an EMBL/GenBank/DDBJ whole genome shotgun (WGS) entry which is preliminary data.</text>
</comment>
<gene>
    <name evidence="2" type="ORF">D3273_05425</name>
</gene>
<keyword evidence="1" id="KW-0812">Transmembrane</keyword>
<protein>
    <submittedName>
        <fullName evidence="2">DUF2842 domain-containing protein</fullName>
    </submittedName>
</protein>
<sequence>MSRRFRKFIGAGAMLAFVMIYAVCAMVAAEANAIRTAPGPVQAVIFAALGLAWILPLLPLIAWMERPDPEPDAPSRVRPR</sequence>
<dbReference type="Pfam" id="PF11003">
    <property type="entry name" value="DUF2842"/>
    <property type="match status" value="1"/>
</dbReference>
<feature type="transmembrane region" description="Helical" evidence="1">
    <location>
        <begin position="43"/>
        <end position="63"/>
    </location>
</feature>
<dbReference type="RefSeq" id="WP_129224301.1">
    <property type="nucleotide sequence ID" value="NZ_QYBB01000004.1"/>
</dbReference>
<organism evidence="2 3">
    <name type="scientific">Lichenibacterium minor</name>
    <dbReference type="NCBI Taxonomy" id="2316528"/>
    <lineage>
        <taxon>Bacteria</taxon>
        <taxon>Pseudomonadati</taxon>
        <taxon>Pseudomonadota</taxon>
        <taxon>Alphaproteobacteria</taxon>
        <taxon>Hyphomicrobiales</taxon>
        <taxon>Lichenihabitantaceae</taxon>
        <taxon>Lichenibacterium</taxon>
    </lineage>
</organism>
<evidence type="ECO:0000313" key="2">
    <source>
        <dbReference type="EMBL" id="RYC32906.1"/>
    </source>
</evidence>
<reference evidence="2 3" key="1">
    <citation type="submission" date="2018-12" db="EMBL/GenBank/DDBJ databases">
        <authorList>
            <person name="Grouzdev D.S."/>
            <person name="Krutkina M.S."/>
        </authorList>
    </citation>
    <scope>NUCLEOTIDE SEQUENCE [LARGE SCALE GENOMIC DNA]</scope>
    <source>
        <strain evidence="2 3">RmlP026</strain>
    </source>
</reference>
<dbReference type="Proteomes" id="UP000290759">
    <property type="component" value="Unassembled WGS sequence"/>
</dbReference>